<accession>A0A382DU71</accession>
<evidence type="ECO:0000313" key="1">
    <source>
        <dbReference type="EMBL" id="SVB41642.1"/>
    </source>
</evidence>
<protein>
    <submittedName>
        <fullName evidence="1">Uncharacterized protein</fullName>
    </submittedName>
</protein>
<name>A0A382DU71_9ZZZZ</name>
<gene>
    <name evidence="1" type="ORF">METZ01_LOCUS194496</name>
</gene>
<reference evidence="1" key="1">
    <citation type="submission" date="2018-05" db="EMBL/GenBank/DDBJ databases">
        <authorList>
            <person name="Lanie J.A."/>
            <person name="Ng W.-L."/>
            <person name="Kazmierczak K.M."/>
            <person name="Andrzejewski T.M."/>
            <person name="Davidsen T.M."/>
            <person name="Wayne K.J."/>
            <person name="Tettelin H."/>
            <person name="Glass J.I."/>
            <person name="Rusch D."/>
            <person name="Podicherti R."/>
            <person name="Tsui H.-C.T."/>
            <person name="Winkler M.E."/>
        </authorList>
    </citation>
    <scope>NUCLEOTIDE SEQUENCE</scope>
</reference>
<sequence length="311" mass="36384">MSAKPTLKMMRDAGVGDTVLQLCNGDIHSQNQDPKTLTRILPIKTIKGVYPYSGSIDWKNGHTGEEFVEKYNGEKERRLAIDIINGKIEQYNNWVENEMMNISNVDERLKFPYNKVQSYGKWELSIVFEMPINESDIFSDDWREEDLVIEKSFNNKEIYKRLRKLGENDDYSVECFNKMIYDYILALTDGKTITEKSTFYYPNLEFEDYFMRKSIDHSECDNLLFGEKIQNESIISTLIDLVGITAEDARAGRIKGVTFNKKNKPMDDIWKDGRRYKKGFKEGFIVKTLPEDWWIGIDIVNELLHFKHSKA</sequence>
<organism evidence="1">
    <name type="scientific">marine metagenome</name>
    <dbReference type="NCBI Taxonomy" id="408172"/>
    <lineage>
        <taxon>unclassified sequences</taxon>
        <taxon>metagenomes</taxon>
        <taxon>ecological metagenomes</taxon>
    </lineage>
</organism>
<dbReference type="AlphaFoldDB" id="A0A382DU71"/>
<dbReference type="EMBL" id="UINC01040992">
    <property type="protein sequence ID" value="SVB41642.1"/>
    <property type="molecule type" value="Genomic_DNA"/>
</dbReference>
<proteinExistence type="predicted"/>
<feature type="non-terminal residue" evidence="1">
    <location>
        <position position="311"/>
    </location>
</feature>